<name>A0A9Q4B274_SALAG</name>
<protein>
    <submittedName>
        <fullName evidence="2">SpoIIIAH-like family protein</fullName>
    </submittedName>
</protein>
<dbReference type="InterPro" id="IPR024232">
    <property type="entry name" value="SpoIIIAH"/>
</dbReference>
<evidence type="ECO:0000256" key="1">
    <source>
        <dbReference type="SAM" id="Phobius"/>
    </source>
</evidence>
<feature type="transmembrane region" description="Helical" evidence="1">
    <location>
        <begin position="7"/>
        <end position="25"/>
    </location>
</feature>
<proteinExistence type="predicted"/>
<organism evidence="2 3">
    <name type="scientific">Salipaludibacillus agaradhaerens</name>
    <name type="common">Bacillus agaradhaerens</name>
    <dbReference type="NCBI Taxonomy" id="76935"/>
    <lineage>
        <taxon>Bacteria</taxon>
        <taxon>Bacillati</taxon>
        <taxon>Bacillota</taxon>
        <taxon>Bacilli</taxon>
        <taxon>Bacillales</taxon>
        <taxon>Bacillaceae</taxon>
    </lineage>
</organism>
<gene>
    <name evidence="2" type="ORF">HXA33_08895</name>
</gene>
<keyword evidence="3" id="KW-1185">Reference proteome</keyword>
<keyword evidence="1" id="KW-0812">Transmembrane</keyword>
<dbReference type="AlphaFoldDB" id="A0A9Q4B274"/>
<keyword evidence="1" id="KW-0472">Membrane</keyword>
<dbReference type="EMBL" id="JABXYM010000001">
    <property type="protein sequence ID" value="MCR6096672.1"/>
    <property type="molecule type" value="Genomic_DNA"/>
</dbReference>
<reference evidence="2" key="1">
    <citation type="submission" date="2020-06" db="EMBL/GenBank/DDBJ databases">
        <title>Insight into the genomes of haloalkaliphilic bacilli from Kenyan soda lakes.</title>
        <authorList>
            <person name="Mwirichia R."/>
            <person name="Villamizar G.C."/>
            <person name="Poehlein A."/>
            <person name="Mugweru J."/>
            <person name="Kipnyargis A."/>
            <person name="Kiplimo D."/>
            <person name="Orwa P."/>
            <person name="Daniel R."/>
        </authorList>
    </citation>
    <scope>NUCLEOTIDE SEQUENCE</scope>
    <source>
        <strain evidence="2">B1096_S55</strain>
    </source>
</reference>
<sequence>MILKRQTVWLLTMLSLIIVLSVYYISMDRVQDPQTAVTDIEETTNDESMEEELEFEWVDGDDITFVELDDVEDVLGDAGLSEQMNTDEMFDTIRLQRQDARGRLNEEYTNVIVSAETDPEIQVEALEKIENLQAMSQQEEMVETIIRSKGYEDALVMTEDNQVNIYVKSNELTTEQVTEINQLAYEHLGIESIRVGFHAGD</sequence>
<evidence type="ECO:0000313" key="3">
    <source>
        <dbReference type="Proteomes" id="UP001057753"/>
    </source>
</evidence>
<comment type="caution">
    <text evidence="2">The sequence shown here is derived from an EMBL/GenBank/DDBJ whole genome shotgun (WGS) entry which is preliminary data.</text>
</comment>
<dbReference type="Pfam" id="PF12685">
    <property type="entry name" value="SpoIIIAH"/>
    <property type="match status" value="1"/>
</dbReference>
<keyword evidence="1" id="KW-1133">Transmembrane helix</keyword>
<dbReference type="Gene3D" id="1.10.287.4300">
    <property type="entry name" value="Stage III sporulation protein AH-like"/>
    <property type="match status" value="1"/>
</dbReference>
<accession>A0A9Q4B274</accession>
<dbReference type="InterPro" id="IPR038503">
    <property type="entry name" value="SpoIIIAH_sf"/>
</dbReference>
<dbReference type="Proteomes" id="UP001057753">
    <property type="component" value="Unassembled WGS sequence"/>
</dbReference>
<evidence type="ECO:0000313" key="2">
    <source>
        <dbReference type="EMBL" id="MCR6096672.1"/>
    </source>
</evidence>
<dbReference type="RefSeq" id="WP_257821214.1">
    <property type="nucleotide sequence ID" value="NZ_JABXYM010000001.1"/>
</dbReference>